<feature type="non-terminal residue" evidence="6">
    <location>
        <position position="98"/>
    </location>
</feature>
<comment type="similarity">
    <text evidence="1">Belongs to the archease family.</text>
</comment>
<dbReference type="Pfam" id="PF01951">
    <property type="entry name" value="Archease"/>
    <property type="match status" value="1"/>
</dbReference>
<dbReference type="InterPro" id="IPR002804">
    <property type="entry name" value="Archease"/>
</dbReference>
<dbReference type="GO" id="GO:0046872">
    <property type="term" value="F:metal ion binding"/>
    <property type="evidence" value="ECO:0007669"/>
    <property type="project" value="UniProtKB-KW"/>
</dbReference>
<feature type="domain" description="Archease" evidence="5">
    <location>
        <begin position="4"/>
        <end position="97"/>
    </location>
</feature>
<sequence length="98" mass="10754">MSPFKYLDHTADMCVQGIGTSVEEAFCEAARAVSNLMVDLDLVVPKTRIQVSVGASSLEFLLVEWLGALISQKDLSRMIFCHFGVDIVTNSKGFRLEG</sequence>
<evidence type="ECO:0000256" key="1">
    <source>
        <dbReference type="ARBA" id="ARBA00007963"/>
    </source>
</evidence>
<name>X0TCL7_9ZZZZ</name>
<reference evidence="6" key="1">
    <citation type="journal article" date="2014" name="Front. Microbiol.">
        <title>High frequency of phylogenetically diverse reductive dehalogenase-homologous genes in deep subseafloor sedimentary metagenomes.</title>
        <authorList>
            <person name="Kawai M."/>
            <person name="Futagami T."/>
            <person name="Toyoda A."/>
            <person name="Takaki Y."/>
            <person name="Nishi S."/>
            <person name="Hori S."/>
            <person name="Arai W."/>
            <person name="Tsubouchi T."/>
            <person name="Morono Y."/>
            <person name="Uchiyama I."/>
            <person name="Ito T."/>
            <person name="Fujiyama A."/>
            <person name="Inagaki F."/>
            <person name="Takami H."/>
        </authorList>
    </citation>
    <scope>NUCLEOTIDE SEQUENCE</scope>
    <source>
        <strain evidence="6">Expedition CK06-06</strain>
    </source>
</reference>
<keyword evidence="4" id="KW-0106">Calcium</keyword>
<dbReference type="SUPFAM" id="SSF69819">
    <property type="entry name" value="MTH1598-like"/>
    <property type="match status" value="1"/>
</dbReference>
<dbReference type="Gene3D" id="3.55.10.10">
    <property type="entry name" value="Archease domain"/>
    <property type="match status" value="1"/>
</dbReference>
<dbReference type="PANTHER" id="PTHR12682">
    <property type="entry name" value="ARCHEASE"/>
    <property type="match status" value="1"/>
</dbReference>
<dbReference type="PANTHER" id="PTHR12682:SF11">
    <property type="entry name" value="PROTEIN ARCHEASE"/>
    <property type="match status" value="1"/>
</dbReference>
<evidence type="ECO:0000256" key="4">
    <source>
        <dbReference type="ARBA" id="ARBA00022837"/>
    </source>
</evidence>
<dbReference type="GO" id="GO:0008033">
    <property type="term" value="P:tRNA processing"/>
    <property type="evidence" value="ECO:0007669"/>
    <property type="project" value="UniProtKB-KW"/>
</dbReference>
<comment type="caution">
    <text evidence="6">The sequence shown here is derived from an EMBL/GenBank/DDBJ whole genome shotgun (WGS) entry which is preliminary data.</text>
</comment>
<protein>
    <recommendedName>
        <fullName evidence="5">Archease domain-containing protein</fullName>
    </recommendedName>
</protein>
<dbReference type="EMBL" id="BARS01018802">
    <property type="protein sequence ID" value="GAF85932.1"/>
    <property type="molecule type" value="Genomic_DNA"/>
</dbReference>
<keyword evidence="2" id="KW-0819">tRNA processing</keyword>
<gene>
    <name evidence="6" type="ORF">S01H1_30539</name>
</gene>
<evidence type="ECO:0000313" key="6">
    <source>
        <dbReference type="EMBL" id="GAF85932.1"/>
    </source>
</evidence>
<evidence type="ECO:0000256" key="3">
    <source>
        <dbReference type="ARBA" id="ARBA00022723"/>
    </source>
</evidence>
<organism evidence="6">
    <name type="scientific">marine sediment metagenome</name>
    <dbReference type="NCBI Taxonomy" id="412755"/>
    <lineage>
        <taxon>unclassified sequences</taxon>
        <taxon>metagenomes</taxon>
        <taxon>ecological metagenomes</taxon>
    </lineage>
</organism>
<keyword evidence="3" id="KW-0479">Metal-binding</keyword>
<evidence type="ECO:0000259" key="5">
    <source>
        <dbReference type="Pfam" id="PF01951"/>
    </source>
</evidence>
<proteinExistence type="inferred from homology"/>
<dbReference type="InterPro" id="IPR023572">
    <property type="entry name" value="Archease_dom"/>
</dbReference>
<accession>X0TCL7</accession>
<dbReference type="InterPro" id="IPR036820">
    <property type="entry name" value="Archease_dom_sf"/>
</dbReference>
<dbReference type="AlphaFoldDB" id="X0TCL7"/>
<evidence type="ECO:0000256" key="2">
    <source>
        <dbReference type="ARBA" id="ARBA00022694"/>
    </source>
</evidence>